<evidence type="ECO:0000256" key="4">
    <source>
        <dbReference type="ARBA" id="ARBA00031123"/>
    </source>
</evidence>
<dbReference type="CDD" id="cd24078">
    <property type="entry name" value="ASKHA_NBD_NAGK_meta"/>
    <property type="match status" value="1"/>
</dbReference>
<dbReference type="PANTHER" id="PTHR12862:SF0">
    <property type="entry name" value="N-ACETYL-D-GLUCOSAMINE KINASE"/>
    <property type="match status" value="1"/>
</dbReference>
<dbReference type="InterPro" id="IPR043129">
    <property type="entry name" value="ATPase_NBD"/>
</dbReference>
<evidence type="ECO:0000313" key="6">
    <source>
        <dbReference type="Proteomes" id="UP000277204"/>
    </source>
</evidence>
<organism evidence="5 6">
    <name type="scientific">Schistosoma margrebowiei</name>
    <dbReference type="NCBI Taxonomy" id="48269"/>
    <lineage>
        <taxon>Eukaryota</taxon>
        <taxon>Metazoa</taxon>
        <taxon>Spiralia</taxon>
        <taxon>Lophotrochozoa</taxon>
        <taxon>Platyhelminthes</taxon>
        <taxon>Trematoda</taxon>
        <taxon>Digenea</taxon>
        <taxon>Strigeidida</taxon>
        <taxon>Schistosomatoidea</taxon>
        <taxon>Schistosomatidae</taxon>
        <taxon>Schistosoma</taxon>
    </lineage>
</organism>
<comment type="similarity">
    <text evidence="1">Belongs to the eukaryotic-type N-acetylglucosamine kinase family.</text>
</comment>
<dbReference type="EC" id="2.7.1.59" evidence="2"/>
<dbReference type="PANTHER" id="PTHR12862">
    <property type="entry name" value="BADF TYPE ATPASE DOMAIN-CONTAINING PROTEIN"/>
    <property type="match status" value="1"/>
</dbReference>
<dbReference type="Gene3D" id="3.30.420.40">
    <property type="match status" value="1"/>
</dbReference>
<keyword evidence="6" id="KW-1185">Reference proteome</keyword>
<name>A0A183MES0_9TREM</name>
<evidence type="ECO:0000256" key="1">
    <source>
        <dbReference type="ARBA" id="ARBA00006198"/>
    </source>
</evidence>
<evidence type="ECO:0000256" key="3">
    <source>
        <dbReference type="ARBA" id="ARBA00014974"/>
    </source>
</evidence>
<gene>
    <name evidence="5" type="ORF">SMRZ_LOCUS14545</name>
</gene>
<dbReference type="InterPro" id="IPR039758">
    <property type="entry name" value="NAGK-like"/>
</dbReference>
<dbReference type="SUPFAM" id="SSF53067">
    <property type="entry name" value="Actin-like ATPase domain"/>
    <property type="match status" value="2"/>
</dbReference>
<protein>
    <recommendedName>
        <fullName evidence="3">N-acetyl-D-glucosamine kinase</fullName>
        <ecNumber evidence="2">2.7.1.59</ecNumber>
    </recommendedName>
    <alternativeName>
        <fullName evidence="4">GlcNAc kinase</fullName>
    </alternativeName>
</protein>
<evidence type="ECO:0000256" key="2">
    <source>
        <dbReference type="ARBA" id="ARBA00012122"/>
    </source>
</evidence>
<dbReference type="Proteomes" id="UP000277204">
    <property type="component" value="Unassembled WGS sequence"/>
</dbReference>
<sequence>MALLIAGIEGGATISRIVLLDSSGNQLGYVEGPPTNPWLLGLEEAAERILNLVKDVLINSNRQPTETLAHLGLSLSGADTEANQNELVNAIKKHCPNIAQEIHICNDSIGTYLTVCDKAAIVLISGTGSICCYVRENLTFQRIGGYGHLLGESGSGYWIAQRMIKKLISSDDKIIDTTYNLDNVRRVIYAYFNVENNLELLQHFYTNFSKNKIAGLCEHFSQIARTGDQLAKDVFHDTGVQLAQHVRAALYYYVMMVVGGSQQQTLDPGFVLLGTRQHDVPVILRELVLPDRFDPVSPSFTDSMSSNQNLTVVCCGSVFKSWDLIRDGFKDFLKPSEDSKWTGTLELVQLKHSAAYGAARLSVHFDSKVTIPIDSGVQFDKILFGVNF</sequence>
<accession>A0A183MES0</accession>
<dbReference type="STRING" id="48269.A0A183MES0"/>
<dbReference type="AlphaFoldDB" id="A0A183MES0"/>
<dbReference type="EMBL" id="UZAI01016792">
    <property type="protein sequence ID" value="VDP16079.1"/>
    <property type="molecule type" value="Genomic_DNA"/>
</dbReference>
<dbReference type="GO" id="GO:0045127">
    <property type="term" value="F:N-acetylglucosamine kinase activity"/>
    <property type="evidence" value="ECO:0007669"/>
    <property type="project" value="UniProtKB-EC"/>
</dbReference>
<reference evidence="5 6" key="1">
    <citation type="submission" date="2018-11" db="EMBL/GenBank/DDBJ databases">
        <authorList>
            <consortium name="Pathogen Informatics"/>
        </authorList>
    </citation>
    <scope>NUCLEOTIDE SEQUENCE [LARGE SCALE GENOMIC DNA]</scope>
    <source>
        <strain evidence="5 6">Zambia</strain>
    </source>
</reference>
<evidence type="ECO:0000313" key="5">
    <source>
        <dbReference type="EMBL" id="VDP16079.1"/>
    </source>
</evidence>
<dbReference type="Pfam" id="PF01869">
    <property type="entry name" value="BcrAD_BadFG"/>
    <property type="match status" value="1"/>
</dbReference>
<dbReference type="InterPro" id="IPR002731">
    <property type="entry name" value="ATPase_BadF"/>
</dbReference>
<proteinExistence type="inferred from homology"/>